<accession>A0A1J5G6J4</accession>
<reference evidence="1 2" key="1">
    <citation type="journal article" date="2016" name="Environ. Microbiol.">
        <title>Genomic resolution of a cold subsurface aquifer community provides metabolic insights for novel microbes adapted to high CO concentrations.</title>
        <authorList>
            <person name="Probst A.J."/>
            <person name="Castelle C.J."/>
            <person name="Singh A."/>
            <person name="Brown C.T."/>
            <person name="Anantharaman K."/>
            <person name="Sharon I."/>
            <person name="Hug L.A."/>
            <person name="Burstein D."/>
            <person name="Emerson J.B."/>
            <person name="Thomas B.C."/>
            <person name="Banfield J.F."/>
        </authorList>
    </citation>
    <scope>NUCLEOTIDE SEQUENCE [LARGE SCALE GENOMIC DNA]</scope>
    <source>
        <strain evidence="1">CG2_30_43_9</strain>
    </source>
</reference>
<name>A0A1J5G6J4_9BACT</name>
<evidence type="ECO:0000313" key="1">
    <source>
        <dbReference type="EMBL" id="OIP65266.1"/>
    </source>
</evidence>
<protein>
    <submittedName>
        <fullName evidence="1">Uncharacterized protein</fullName>
    </submittedName>
</protein>
<gene>
    <name evidence="1" type="ORF">AUK15_02190</name>
</gene>
<proteinExistence type="predicted"/>
<comment type="caution">
    <text evidence="1">The sequence shown here is derived from an EMBL/GenBank/DDBJ whole genome shotgun (WGS) entry which is preliminary data.</text>
</comment>
<organism evidence="1 2">
    <name type="scientific">Candidatus Nomurabacteria bacterium CG2_30_43_9</name>
    <dbReference type="NCBI Taxonomy" id="1805283"/>
    <lineage>
        <taxon>Bacteria</taxon>
        <taxon>Candidatus Nomuraibacteriota</taxon>
    </lineage>
</organism>
<dbReference type="Proteomes" id="UP000182059">
    <property type="component" value="Unassembled WGS sequence"/>
</dbReference>
<dbReference type="EMBL" id="MNYX01000053">
    <property type="protein sequence ID" value="OIP65266.1"/>
    <property type="molecule type" value="Genomic_DNA"/>
</dbReference>
<sequence>MEGLQQVKSEEAVGVQVVEEINDYENAEIRDMLADAGMVVDGDAITPEDYEAIKSRAKYLAEKATAPISTKSLLFGAFVDRMEHVGKSGVERLKDVSDDVIKCVVRAWGEGDLDDEEISLFRSSRLPISEWMEKRASAKGQIKDIVVVIDANENVIKSAETPEVALLRAQEAKEGEGR</sequence>
<dbReference type="AlphaFoldDB" id="A0A1J5G6J4"/>
<evidence type="ECO:0000313" key="2">
    <source>
        <dbReference type="Proteomes" id="UP000182059"/>
    </source>
</evidence>